<evidence type="ECO:0000313" key="2">
    <source>
        <dbReference type="Proteomes" id="UP001064048"/>
    </source>
</evidence>
<keyword evidence="2" id="KW-1185">Reference proteome</keyword>
<organism evidence="1 2">
    <name type="scientific">Choristoneura fumiferana</name>
    <name type="common">Spruce budworm moth</name>
    <name type="synonym">Archips fumiferana</name>
    <dbReference type="NCBI Taxonomy" id="7141"/>
    <lineage>
        <taxon>Eukaryota</taxon>
        <taxon>Metazoa</taxon>
        <taxon>Ecdysozoa</taxon>
        <taxon>Arthropoda</taxon>
        <taxon>Hexapoda</taxon>
        <taxon>Insecta</taxon>
        <taxon>Pterygota</taxon>
        <taxon>Neoptera</taxon>
        <taxon>Endopterygota</taxon>
        <taxon>Lepidoptera</taxon>
        <taxon>Glossata</taxon>
        <taxon>Ditrysia</taxon>
        <taxon>Tortricoidea</taxon>
        <taxon>Tortricidae</taxon>
        <taxon>Tortricinae</taxon>
        <taxon>Choristoneura</taxon>
    </lineage>
</organism>
<gene>
    <name evidence="1" type="ORF">MSG28_000905</name>
</gene>
<sequence length="255" mass="29613">MEKQEGDLAFVSGWGRCDWSGKEFCLPRSSIYYPDEKVDPMLRTITFNIADHARNHFCVGYRKHGVQIRPGMLCAGTAREEEALAPCLAVPGAPLVVRGQLVGLQSWGFGCGYVHDLPLIYTHIAHYQSWIKHNIAMMTRIHASDFKEMFYATRAFLLEQWMSQTRKQETVGTFHGNHPLQMSLIDKKLIQLKGNITDFRDYIKNGTFRQEKLEMYEKIRNHLAHEHKIEEFSSYTLRTGQPFFKQYVKEEVDFS</sequence>
<evidence type="ECO:0000313" key="1">
    <source>
        <dbReference type="EMBL" id="KAI8430721.1"/>
    </source>
</evidence>
<reference evidence="1 2" key="1">
    <citation type="journal article" date="2022" name="Genome Biol. Evol.">
        <title>The Spruce Budworm Genome: Reconstructing the Evolutionary History of Antifreeze Proteins.</title>
        <authorList>
            <person name="Beliveau C."/>
            <person name="Gagne P."/>
            <person name="Picq S."/>
            <person name="Vernygora O."/>
            <person name="Keeling C.I."/>
            <person name="Pinkney K."/>
            <person name="Doucet D."/>
            <person name="Wen F."/>
            <person name="Johnston J.S."/>
            <person name="Maaroufi H."/>
            <person name="Boyle B."/>
            <person name="Laroche J."/>
            <person name="Dewar K."/>
            <person name="Juretic N."/>
            <person name="Blackburn G."/>
            <person name="Nisole A."/>
            <person name="Brunet B."/>
            <person name="Brandao M."/>
            <person name="Lumley L."/>
            <person name="Duan J."/>
            <person name="Quan G."/>
            <person name="Lucarotti C.J."/>
            <person name="Roe A.D."/>
            <person name="Sperling F.A.H."/>
            <person name="Levesque R.C."/>
            <person name="Cusson M."/>
        </authorList>
    </citation>
    <scope>NUCLEOTIDE SEQUENCE [LARGE SCALE GENOMIC DNA]</scope>
    <source>
        <strain evidence="1">Glfc:IPQL:Cfum</strain>
    </source>
</reference>
<dbReference type="Proteomes" id="UP001064048">
    <property type="component" value="Chromosome Z"/>
</dbReference>
<dbReference type="EMBL" id="CM046131">
    <property type="protein sequence ID" value="KAI8430721.1"/>
    <property type="molecule type" value="Genomic_DNA"/>
</dbReference>
<accession>A0ACC0K2K2</accession>
<name>A0ACC0K2K2_CHOFU</name>
<protein>
    <submittedName>
        <fullName evidence="1">Uncharacterized protein</fullName>
    </submittedName>
</protein>
<comment type="caution">
    <text evidence="1">The sequence shown here is derived from an EMBL/GenBank/DDBJ whole genome shotgun (WGS) entry which is preliminary data.</text>
</comment>
<proteinExistence type="predicted"/>